<comment type="similarity">
    <text evidence="2">Belongs to the PC-esterase family. TBL subfamily.</text>
</comment>
<evidence type="ECO:0000256" key="8">
    <source>
        <dbReference type="ARBA" id="ARBA00023136"/>
    </source>
</evidence>
<evidence type="ECO:0000256" key="7">
    <source>
        <dbReference type="ARBA" id="ARBA00023034"/>
    </source>
</evidence>
<evidence type="ECO:0000256" key="11">
    <source>
        <dbReference type="SAM" id="MobiDB-lite"/>
    </source>
</evidence>
<feature type="domain" description="Trichome birefringence-like C-terminal" evidence="13">
    <location>
        <begin position="150"/>
        <end position="450"/>
    </location>
</feature>
<feature type="domain" description="Trichome birefringence-like C-terminal" evidence="13">
    <location>
        <begin position="1414"/>
        <end position="1527"/>
    </location>
</feature>
<dbReference type="STRING" id="40148.A0A0E0A791"/>
<feature type="domain" description="Trichome birefringence-like N-terminal" evidence="14">
    <location>
        <begin position="97"/>
        <end position="149"/>
    </location>
</feature>
<comment type="subcellular location">
    <subcellularLocation>
        <location evidence="1">Golgi apparatus membrane</location>
        <topology evidence="1">Single-pass type II membrane protein</topology>
    </subcellularLocation>
</comment>
<dbReference type="PANTHER" id="PTHR32285">
    <property type="entry name" value="PROTEIN TRICHOME BIREFRINGENCE-LIKE 9-RELATED"/>
    <property type="match status" value="1"/>
</dbReference>
<reference evidence="15" key="1">
    <citation type="submission" date="2015-04" db="UniProtKB">
        <authorList>
            <consortium name="EnsemblPlants"/>
        </authorList>
    </citation>
    <scope>IDENTIFICATION</scope>
</reference>
<evidence type="ECO:0000259" key="14">
    <source>
        <dbReference type="Pfam" id="PF14416"/>
    </source>
</evidence>
<dbReference type="InterPro" id="IPR029962">
    <property type="entry name" value="TBL"/>
</dbReference>
<keyword evidence="7" id="KW-0333">Golgi apparatus</keyword>
<keyword evidence="5" id="KW-0735">Signal-anchor</keyword>
<evidence type="ECO:0000256" key="3">
    <source>
        <dbReference type="ARBA" id="ARBA00022679"/>
    </source>
</evidence>
<evidence type="ECO:0000313" key="15">
    <source>
        <dbReference type="EnsemblPlants" id="OGLUM06G09140.1"/>
    </source>
</evidence>
<dbReference type="PANTHER" id="PTHR32285:SF243">
    <property type="entry name" value="OS06G0235000 PROTEIN"/>
    <property type="match status" value="1"/>
</dbReference>
<keyword evidence="16" id="KW-1185">Reference proteome</keyword>
<sequence length="1545" mass="169650">MAAREPPRHGHGATRLSCPTPATTTTTSSSNLCSFLNRAASAWLVCAVLSLFLFNLLWFYPVDAPWNAALRSVAATSGEGKHPSMAMAGAGGGEGARCDYSEGRWVAAPGRARRYNGTACNVKESERCVGNGRPDTGYLDWRWQPASCELPAFDAAAFVGAARGKHVAFVGDSMARNQAESLVCLLATAFPYTLVYRDPHPRERKFWRWAFPAHNVTVSVYWAPFLARSTGKTDDYRKPRNDVYLGALAERWSADADTMDVVVISQGHWFWIPTIYHDAATGEVVGMHNVTGLKNTGDIGLFAPYRRTLRMALDRLVGSGAGNRTRTVVVATFSPSHFEKAWDDPTTCARTRPYDDGEKEVGANERELRSIAMEEVAAAAARRGAAAGGGESRVEVLDVTKLATMRPDGHPGVYMHRDPFARGVPKRLQVDCLHFCLPGPVDTFNEILLQLLINKRRDIFTSLIYVALCLALLYLLCLTPRGSPENAVSALLRHVNIASSGEGRGGGGGGGGCDYSEGRWVAAAGHARRYNGTACDVKGSEDCARNGRPDTGYLDWRWRPASCELPAFDAAAFLAAARGRHVAFVGDSMARNQAESLVCLLAAAAFPYRLVYRDREPGTRKFWRWAFPTHGVTVSVYWAPFLAMAAGRPENFSVQHNLVYLDTLAERWSADADTMDVAVISTGHWFWNPTVYYHHNGGEVLGVHNLPELNHTEIGFFSPYREAIRMSLERLLGSAAAGRRGRTVVVTTFSPAHFEKEWDDPATCARTRPYEDGEKEVGGIEGELRSIAIEEAAAAARSRVEVLDVTRLATMRPDGHPGVYMHRDPFARGVPERLSSTSACPGRWTPYQPLQHHHGGAAAGYFLPRTAVTWLAAACLSLALLHLLCCSPPGGHQAVFSPLLQYFNGNGTYSSNISSSGVEERSSAAASCDYSVGRWVRAPGHARRYNGTACNVKPEQDCVGNGRPETGYLDWRWQPASCELPAFDAAAFLAAARGRHVAFVGDSMARNQAESLHCLLAAAFPHELVAQDAERYKRQFTRWSFPSHGVTLSTYWAPFLVRSGGKPFNYTMPYNLVYLDELGNRWDADAGTMDVVVLTAGHWFWNPAVYHRRGEVVGVHAHPELNATEIGFTSPYREAFRRALERLGSDGRRRTVVLGTFAPPHFDGKPIFDPTACTRTEPYRDGEKEVGSIEREMRSIVFEEAAAAAAAAATMRVEVEDVTRLATMRPDGHPGVYMHRDPFAGGGARPERMQTDCLHSCLPGPVDTFNEILLQILSRQRIISTMAAAEVEHSGSSLPKKLVTFALCAIFTLSLIYFSSPPLIISSTTNLLSQFQTRARARTTDLSTHLPGVAVWKQCDYSDGKWVWDGDHGGAAAGGGSRYDSENCDMKMTYKCVINGKPDGGYLHWRWQPASCNLPALDPAAFLRLLRGKRLAFVGDSTARNQAEALVCHLATAARPVTVRRDEERLGRKFWRWAFPSPHDVNVSTYWSPFLVRSEGHSEDYGMAHEVVVLDALTEPWASDLAAMDVMRPSTTTTARSSACTAGRT</sequence>
<feature type="transmembrane region" description="Helical" evidence="12">
    <location>
        <begin position="459"/>
        <end position="476"/>
    </location>
</feature>
<feature type="domain" description="Trichome birefringence-like N-terminal" evidence="14">
    <location>
        <begin position="927"/>
        <end position="979"/>
    </location>
</feature>
<dbReference type="InterPro" id="IPR026057">
    <property type="entry name" value="TBL_C"/>
</dbReference>
<feature type="region of interest" description="Disordered" evidence="11">
    <location>
        <begin position="1"/>
        <end position="22"/>
    </location>
</feature>
<evidence type="ECO:0000256" key="6">
    <source>
        <dbReference type="ARBA" id="ARBA00022989"/>
    </source>
</evidence>
<dbReference type="Proteomes" id="UP000026961">
    <property type="component" value="Chromosome 6"/>
</dbReference>
<dbReference type="GO" id="GO:1990538">
    <property type="term" value="F:xylan O-acetyltransferase activity"/>
    <property type="evidence" value="ECO:0007669"/>
    <property type="project" value="UniProtKB-ARBA"/>
</dbReference>
<dbReference type="Gramene" id="OGLUM06G09140.1">
    <property type="protein sequence ID" value="OGLUM06G09140.1"/>
    <property type="gene ID" value="OGLUM06G09140"/>
</dbReference>
<keyword evidence="10" id="KW-0325">Glycoprotein</keyword>
<dbReference type="HOGENOM" id="CLU_246652_0_0_1"/>
<evidence type="ECO:0000256" key="4">
    <source>
        <dbReference type="ARBA" id="ARBA00022692"/>
    </source>
</evidence>
<keyword evidence="6 12" id="KW-1133">Transmembrane helix</keyword>
<accession>A0A0E0A791</accession>
<feature type="domain" description="Trichome birefringence-like C-terminal" evidence="13">
    <location>
        <begin position="565"/>
        <end position="827"/>
    </location>
</feature>
<dbReference type="eggNOG" id="ENOG502QQXW">
    <property type="taxonomic scope" value="Eukaryota"/>
</dbReference>
<keyword evidence="8 12" id="KW-0472">Membrane</keyword>
<feature type="domain" description="Trichome birefringence-like N-terminal" evidence="14">
    <location>
        <begin position="512"/>
        <end position="564"/>
    </location>
</feature>
<proteinExistence type="inferred from homology"/>
<evidence type="ECO:0000256" key="1">
    <source>
        <dbReference type="ARBA" id="ARBA00004323"/>
    </source>
</evidence>
<dbReference type="EnsemblPlants" id="OGLUM06G09140.1">
    <property type="protein sequence ID" value="OGLUM06G09140.1"/>
    <property type="gene ID" value="OGLUM06G09140"/>
</dbReference>
<dbReference type="Pfam" id="PF13839">
    <property type="entry name" value="PC-Esterase"/>
    <property type="match status" value="4"/>
</dbReference>
<evidence type="ECO:0000259" key="13">
    <source>
        <dbReference type="Pfam" id="PF13839"/>
    </source>
</evidence>
<name>A0A0E0A791_9ORYZ</name>
<evidence type="ECO:0000256" key="5">
    <source>
        <dbReference type="ARBA" id="ARBA00022968"/>
    </source>
</evidence>
<keyword evidence="3" id="KW-0808">Transferase</keyword>
<keyword evidence="4 12" id="KW-0812">Transmembrane</keyword>
<keyword evidence="9" id="KW-1015">Disulfide bond</keyword>
<dbReference type="GO" id="GO:0000139">
    <property type="term" value="C:Golgi membrane"/>
    <property type="evidence" value="ECO:0007669"/>
    <property type="project" value="UniProtKB-SubCell"/>
</dbReference>
<evidence type="ECO:0000256" key="9">
    <source>
        <dbReference type="ARBA" id="ARBA00023157"/>
    </source>
</evidence>
<evidence type="ECO:0000256" key="10">
    <source>
        <dbReference type="ARBA" id="ARBA00023180"/>
    </source>
</evidence>
<protein>
    <recommendedName>
        <fullName evidence="17">Trichome birefringence-like N-terminal domain-containing protein</fullName>
    </recommendedName>
</protein>
<dbReference type="InterPro" id="IPR025846">
    <property type="entry name" value="TBL_N"/>
</dbReference>
<reference evidence="15" key="2">
    <citation type="submission" date="2018-05" db="EMBL/GenBank/DDBJ databases">
        <title>OgluRS3 (Oryza glumaepatula Reference Sequence Version 3).</title>
        <authorList>
            <person name="Zhang J."/>
            <person name="Kudrna D."/>
            <person name="Lee S."/>
            <person name="Talag J."/>
            <person name="Welchert J."/>
            <person name="Wing R.A."/>
        </authorList>
    </citation>
    <scope>NUCLEOTIDE SEQUENCE [LARGE SCALE GENOMIC DNA]</scope>
</reference>
<evidence type="ECO:0000313" key="16">
    <source>
        <dbReference type="Proteomes" id="UP000026961"/>
    </source>
</evidence>
<feature type="domain" description="Trichome birefringence-like C-terminal" evidence="13">
    <location>
        <begin position="980"/>
        <end position="1271"/>
    </location>
</feature>
<feature type="transmembrane region" description="Helical" evidence="12">
    <location>
        <begin position="40"/>
        <end position="60"/>
    </location>
</feature>
<feature type="domain" description="Trichome birefringence-like N-terminal" evidence="14">
    <location>
        <begin position="1353"/>
        <end position="1413"/>
    </location>
</feature>
<evidence type="ECO:0000256" key="2">
    <source>
        <dbReference type="ARBA" id="ARBA00007727"/>
    </source>
</evidence>
<evidence type="ECO:0008006" key="17">
    <source>
        <dbReference type="Google" id="ProtNLM"/>
    </source>
</evidence>
<organism evidence="15">
    <name type="scientific">Oryza glumipatula</name>
    <dbReference type="NCBI Taxonomy" id="40148"/>
    <lineage>
        <taxon>Eukaryota</taxon>
        <taxon>Viridiplantae</taxon>
        <taxon>Streptophyta</taxon>
        <taxon>Embryophyta</taxon>
        <taxon>Tracheophyta</taxon>
        <taxon>Spermatophyta</taxon>
        <taxon>Magnoliopsida</taxon>
        <taxon>Liliopsida</taxon>
        <taxon>Poales</taxon>
        <taxon>Poaceae</taxon>
        <taxon>BOP clade</taxon>
        <taxon>Oryzoideae</taxon>
        <taxon>Oryzeae</taxon>
        <taxon>Oryzinae</taxon>
        <taxon>Oryza</taxon>
    </lineage>
</organism>
<evidence type="ECO:0000256" key="12">
    <source>
        <dbReference type="SAM" id="Phobius"/>
    </source>
</evidence>
<dbReference type="Pfam" id="PF14416">
    <property type="entry name" value="PMR5N"/>
    <property type="match status" value="4"/>
</dbReference>